<feature type="coiled-coil region" evidence="2">
    <location>
        <begin position="2420"/>
        <end position="2486"/>
    </location>
</feature>
<keyword evidence="4" id="KW-0472">Membrane</keyword>
<keyword evidence="9" id="KW-1185">Reference proteome</keyword>
<feature type="region of interest" description="Disordered" evidence="3">
    <location>
        <begin position="3116"/>
        <end position="3213"/>
    </location>
</feature>
<feature type="compositionally biased region" description="Polar residues" evidence="3">
    <location>
        <begin position="3347"/>
        <end position="3356"/>
    </location>
</feature>
<dbReference type="InterPro" id="IPR045167">
    <property type="entry name" value="Hobbit"/>
</dbReference>
<keyword evidence="4" id="KW-1133">Transmembrane helix</keyword>
<dbReference type="GO" id="GO:0003677">
    <property type="term" value="F:DNA binding"/>
    <property type="evidence" value="ECO:0007669"/>
    <property type="project" value="InterPro"/>
</dbReference>
<dbReference type="InterPro" id="IPR019449">
    <property type="entry name" value="FMP27_WPPW_RBG"/>
</dbReference>
<feature type="region of interest" description="Disordered" evidence="3">
    <location>
        <begin position="3056"/>
        <end position="3091"/>
    </location>
</feature>
<keyword evidence="2" id="KW-0175">Coiled coil</keyword>
<feature type="region of interest" description="Disordered" evidence="3">
    <location>
        <begin position="2042"/>
        <end position="2062"/>
    </location>
</feature>
<evidence type="ECO:0000259" key="5">
    <source>
        <dbReference type="SMART" id="SM01214"/>
    </source>
</evidence>
<feature type="compositionally biased region" description="Polar residues" evidence="3">
    <location>
        <begin position="3062"/>
        <end position="3081"/>
    </location>
</feature>
<evidence type="ECO:0000256" key="2">
    <source>
        <dbReference type="SAM" id="Coils"/>
    </source>
</evidence>
<evidence type="ECO:0000259" key="6">
    <source>
        <dbReference type="SMART" id="SM01215"/>
    </source>
</evidence>
<reference evidence="8 9" key="1">
    <citation type="submission" date="2015-07" db="EMBL/GenBank/DDBJ databases">
        <authorList>
            <person name="Noorani M."/>
        </authorList>
    </citation>
    <scope>NUCLEOTIDE SEQUENCE [LARGE SCALE GENOMIC DNA]</scope>
    <source>
        <strain evidence="8">BBA 69670</strain>
    </source>
</reference>
<protein>
    <submittedName>
        <fullName evidence="8">UPF0648 protein</fullName>
    </submittedName>
</protein>
<feature type="region of interest" description="Disordered" evidence="3">
    <location>
        <begin position="2569"/>
        <end position="2593"/>
    </location>
</feature>
<dbReference type="GO" id="GO:0006260">
    <property type="term" value="P:DNA replication"/>
    <property type="evidence" value="ECO:0007669"/>
    <property type="project" value="UniProtKB-KW"/>
</dbReference>
<evidence type="ECO:0000256" key="4">
    <source>
        <dbReference type="SAM" id="Phobius"/>
    </source>
</evidence>
<dbReference type="SMART" id="SM01214">
    <property type="entry name" value="Fmp27_GFWDK"/>
    <property type="match status" value="1"/>
</dbReference>
<evidence type="ECO:0000259" key="7">
    <source>
        <dbReference type="SMART" id="SM01216"/>
    </source>
</evidence>
<evidence type="ECO:0000313" key="8">
    <source>
        <dbReference type="EMBL" id="CUA70389.1"/>
    </source>
</evidence>
<gene>
    <name evidence="8" type="ORF">RSOLAG22IIIB_00749</name>
</gene>
<sequence length="3529" mass="394159">MSSRRAGMVQVFTRKYSLSLTTDAIAFLDKILDEHNIPDEEVQESLEHIAKAYMKRDDATAIVSAEILERIYEMMQIGTDGATQDLPEEDVNPDHYLHVINAFDMPWWTFNSERKAFEKNPSKPSIGGSPTSRAQFLRDRYNIIKQVVLRNEHFSPPAVPGKDRDSYLKLTTTKNLLGRAGDAFMLFGMLAHSPDGKLVLEDLEGRVELDIRSTGPCEGLFTEGSMVLCEGIYTDEETLSVEAIGHPPSEKREIARSIFGHVDFLGKGATTLVEEAKLETRLQRLDRPSFVVISDLWLDHPRTTLGLHKLLQTCLDQDWIPLMFIFCGNFTTRGIGQGSGDALLRYTEYFDALADMLTSPEYRPIIDKSHFVFVPGPLDPWGSSTLPRPSIPETFTAKIRARLPRVHFTSNPCRIKFFSQELVIYREDMMSRMLRNLVGIKRAVGDADLKKYLVQTLLDQAHLSPISLNIQPTLWEFDQSLRLYPMPTAVVMADKYERYELTYEGYTPERKMAVIIIISLLLGLSVTALYLAVSFRGPYLLNKLVPGCSVKSVSLRSIRGFRITRGAHAIEIDRIGLSFGRQPNASGWLAFRCSIRVSNIICRSFEGDQDTPQRPVFHLKKPPAPKEVHSLRSRRSRFSIQNFALFTKPSNDTVAPPLTILKRIAPSLARNIDHLLRPVFRILFVAAFRIVIRFLPTLMQAVDFELNRASLTVPKAQDLTLSVERVRVSTQVKFTQLERVIDDSMPEDADGPALRRLTRMGNWKLRLRGSWDRTWNRAWGRTHIFSAVSIDVGRVGGTIRPSVLSDAGTTVPLPPAIPVFNVDGACWLKGSVNFIPGRATFERQSMDLAVSLGALSVDVDNIVLSARRVSEVLVRKRVGQETNPAPMDAIAEEPLSPLTSPLLSPTTTALVLQYRRRFRERARKRGTLNFAEIFGGIDFRLPSLEFVAGSGSTVTTDIPNRLRFLIKNVFLKGEVSKPEAHELHRKWLGKSTTEGKAEALAFNAGFGTTNLGWMTSSSNVVVPLLTLDNFTLNALTTVWPESHRMNPNECFLAVEVMVAPLVVSGTMKDAQALDALAASFKSPTSTKSTSTRSPIMHIPRLMVDIQTGGLNFLFCLDNHGSQSSTLAGVHLRVPQIGLHGRSEFVSRPWARRDQLREPYSESANLVDSPYTLRFDIAAFAGPVDLQAIFEDRVPKSQSARHSIVRLSQIDLHANGDVLATLPDGASKAAIDTQTTLAYVRCISDSFDVDLTNPEALSVIPDLISARPPSEVESPELEPAPKKSLFESVPAGVCAHFAIATISCLASGHDHAPSNTKPVKRGVEFRTGVSVGYSSMHDRIHSHRTRSARFASDKLREELTTSNDILSESVSISHELRENLGERGAVARLEVFNCQARPIVDYGAAFIPLCNWESRPRDKNPTTPTALLFIPLTRVDILLKRTIASQPETYHDVCRVVAHVPRVRLNLSVHHAYCLLLSFIPLLQFKPPSSPRSRPKSSPSSKSDLAVHVAGHVEHTEIYVDLPGTQKVYFRVDKLKLALRDHHQEVSFELLHGWALSQDGKWDEMLRLRHFRILAPPTQDARISIAAQGARLRIPHEYSLASLIQEISLSAKTIKHLVHITRVGHFVAMETPPAEDAKRVPPLTITINALVIEAVDDPFETKLSLLWRAGFKEQQERLIREEAFTAKAEAIKMEGIEEPGLASQSTGSREWHFGNRHTVSADDAYRRLQQFNSSAWLEAYGNGKKALMKHEETQLRHVGLIPGSLELQPAIPLDIRPTEIVPPLIRLLFDGVRIELTCPSFAGTNSSLPEFLKRTGELPLDTRYTLLVPLNIRWEMRYAMVTLRDYPIPLLHVRASPDQTPSWTATADLVIAEEIGPNDSVEWIPTTVVPEGLGVPEQVGFSILVPKTGMPVKTYASPEVQVTSPFATDISWGVSYQPCVADVMRIIDSLSHPSRDPSYPLGFWDKMRLSLHGKLRISFVAGLNLLVKGSRDPYEISGNGAGFALCWSGNPEISVGCYPEDKELVQFRGDRMVLGIPNLPTFADQRTSGTETPRGPTAGSHKSQMQKICAKLTNGVKFGLGFALERRCGPDCTVQHTAGDSCRLFTFRPHYDVKLRPSTADPKVDSFAGFRSNFIHFSLSLVSPSDPSLSKKGYNSFHLSPKAFAHFFSWWNVFNPPNGPMLLPIRQGSLYPSDKPPPLKFTRHLVTLKYRFSLSPLFISHVYRQDSRASWATGITPYVGIKAVVETFQADLHQRDEIELIKDEVTGDSKKKAHKPFYAAEVVAKGLDLRAMLAQFKEPEKSAVELPPLSSGEFETSSSARPPLPSSSKEPKNSRWVDLDDFVETDWIPNDKNPALWLFTVASCPRITYFKKPERSITHDMAYTTCSTAEKGPSEFGNEKTHICLMGTEESTIQVQAALCAQRLEALKEELSEVLSFQEDTQAVRASTSSRQGKAEASVLQARQQSLEKKIELLRDHLENLENFEIQQAQRAMDDDARVSTSSLPYDYPTRYDVGVDWSQFDNIYQVHCPQVHLNNHTRNIILDYYYSSRNRRGFEYHLSERAVRFIREQSPSLTSKSPRMSQDSEQDPSLRNRAQAAAHTIRKIFTADGGSRDSAPPSMDVPQPVKCQAQGEVEPASGWRTDDIIVNKSHMCLLMNPQFTMRSTADDESILVITVNHASLQTFSILDRNFVDDPINANIMKRNYGSLSGLQIFSPSRARDRSVNSTPYEVPLEVLLDRLCESNDFDRLVSQTDATLQYDKFNRLRLRNKVTSANISAEESDINNHLQAQNDRIILNVDQLAVSANAQNFAAIYNIVSDLLLYTDPDQRERNRQLQTFMYSYDFKDFLASASVVSDLQERLRTLLDNEVQFALSTKKEINEDRLINRAHIFLLAEELNLIFKAIRLVQEQGENKADETKSNMRFDAFVKEVSWKMLEKSDDTLAKLSVRGIEYAWHSQKDSSAAHKLVINDLQALDSSPDAVFPEMLIKFDKVSSHPMVAKSLFAQAEWSVLAPVGGIPIVNSFVLDLHPIRLQFERKLGRKIMAYIFARRDAPAEAKGKTMPASSTPKLSRPSTPRTSYSATVGPGHKSRSSVGAIAGVGLSIGSGAVGIARASLDNTSLDGTGDPRPKTLKKRATSHTNLHEAAAASSPAVIGDDSGFEGQRTIPRSRSSNALRTEAKRPPTPSKAATRAISRPTTGDRDRERERELEAKDDANEMHVRASKNRTFVFVKVSGLVLALSYKRDTPMSLTTVPDLDDFRFETPAFSYENETWSFEDMIETLRKDIYRAAWAQKGALLREIFTKAKIITPKRFLPHEKWMHKRPKEKSVKQALPSPEPEKDPFDSPVDQDSMTTSDSGLALFYHHDPHSPTSKPKRPSLTENNSPIGFPGDQEPSPTPRSIASSHASSGYAFPTSVESEGRASTTSAGGRSPSIDRGARSSRDGHTPVFSFPTPPSPPQMSVRSGHTGSHRPTRERVLSLFKKKKKEAPVDDSVPRRTLDIPDVPPLPGTPNRPRQRTISAHAKMQQQFQ</sequence>
<accession>A0A0K6FW78</accession>
<feature type="compositionally biased region" description="Polar residues" evidence="3">
    <location>
        <begin position="3165"/>
        <end position="3174"/>
    </location>
</feature>
<dbReference type="InterPro" id="IPR019415">
    <property type="entry name" value="FMP27_SW_RBG"/>
</dbReference>
<dbReference type="Pfam" id="PF04042">
    <property type="entry name" value="DNA_pol_E_B"/>
    <property type="match status" value="1"/>
</dbReference>
<proteinExistence type="predicted"/>
<feature type="transmembrane region" description="Helical" evidence="4">
    <location>
        <begin position="512"/>
        <end position="533"/>
    </location>
</feature>
<evidence type="ECO:0000256" key="1">
    <source>
        <dbReference type="ARBA" id="ARBA00022705"/>
    </source>
</evidence>
<dbReference type="SMART" id="SM01216">
    <property type="entry name" value="Fmp27_WPPW"/>
    <property type="match status" value="1"/>
</dbReference>
<feature type="compositionally biased region" description="Basic and acidic residues" evidence="3">
    <location>
        <begin position="3197"/>
        <end position="3213"/>
    </location>
</feature>
<dbReference type="Proteomes" id="UP000044841">
    <property type="component" value="Unassembled WGS sequence"/>
</dbReference>
<dbReference type="PANTHER" id="PTHR15678">
    <property type="entry name" value="ANTIGEN MLAA-22-RELATED"/>
    <property type="match status" value="1"/>
</dbReference>
<feature type="compositionally biased region" description="Polar residues" evidence="3">
    <location>
        <begin position="3414"/>
        <end position="3427"/>
    </location>
</feature>
<feature type="compositionally biased region" description="Polar residues" evidence="3">
    <location>
        <begin position="2569"/>
        <end position="2589"/>
    </location>
</feature>
<feature type="domain" description="FMP27/BLTP2/Hobbit GFWDK motif-containing RBG unit" evidence="5">
    <location>
        <begin position="1844"/>
        <end position="1995"/>
    </location>
</feature>
<evidence type="ECO:0000256" key="3">
    <source>
        <dbReference type="SAM" id="MobiDB-lite"/>
    </source>
</evidence>
<dbReference type="Pfam" id="PF10344">
    <property type="entry name" value="Hobbit"/>
    <property type="match status" value="1"/>
</dbReference>
<keyword evidence="1" id="KW-0235">DNA replication</keyword>
<dbReference type="InterPro" id="IPR007185">
    <property type="entry name" value="DNA_pol_a/d/e_bsu"/>
</dbReference>
<feature type="region of interest" description="Disordered" evidence="3">
    <location>
        <begin position="3318"/>
        <end position="3529"/>
    </location>
</feature>
<dbReference type="InterPro" id="IPR019441">
    <property type="entry name" value="FMP27/BLTP2/Hobbit_GFWDK_RBG"/>
</dbReference>
<dbReference type="EMBL" id="CYGV01001112">
    <property type="protein sequence ID" value="CUA70389.1"/>
    <property type="molecule type" value="Genomic_DNA"/>
</dbReference>
<organism evidence="8 9">
    <name type="scientific">Rhizoctonia solani</name>
    <dbReference type="NCBI Taxonomy" id="456999"/>
    <lineage>
        <taxon>Eukaryota</taxon>
        <taxon>Fungi</taxon>
        <taxon>Dikarya</taxon>
        <taxon>Basidiomycota</taxon>
        <taxon>Agaricomycotina</taxon>
        <taxon>Agaricomycetes</taxon>
        <taxon>Cantharellales</taxon>
        <taxon>Ceratobasidiaceae</taxon>
        <taxon>Rhizoctonia</taxon>
    </lineage>
</organism>
<feature type="compositionally biased region" description="Basic and acidic residues" evidence="3">
    <location>
        <begin position="3486"/>
        <end position="3499"/>
    </location>
</feature>
<name>A0A0K6FW78_9AGAM</name>
<dbReference type="PANTHER" id="PTHR15678:SF6">
    <property type="entry name" value="BRIDGE-LIKE LIPID TRANSFER PROTEIN FAMILY MEMBER 2"/>
    <property type="match status" value="1"/>
</dbReference>
<feature type="region of interest" description="Disordered" evidence="3">
    <location>
        <begin position="2303"/>
        <end position="2332"/>
    </location>
</feature>
<evidence type="ECO:0000313" key="9">
    <source>
        <dbReference type="Proteomes" id="UP000044841"/>
    </source>
</evidence>
<keyword evidence="4" id="KW-0812">Transmembrane</keyword>
<dbReference type="SMART" id="SM01215">
    <property type="entry name" value="Fmp27_SW"/>
    <property type="match status" value="1"/>
</dbReference>
<feature type="domain" description="FMP27 SW motif-containing RBG unit" evidence="6">
    <location>
        <begin position="1722"/>
        <end position="1826"/>
    </location>
</feature>
<feature type="compositionally biased region" description="Polar residues" evidence="3">
    <location>
        <begin position="3397"/>
        <end position="3406"/>
    </location>
</feature>
<feature type="domain" description="FMP27 WPPW motif-containing RBG unit" evidence="7">
    <location>
        <begin position="2239"/>
        <end position="2735"/>
    </location>
</feature>
<feature type="compositionally biased region" description="Basic and acidic residues" evidence="3">
    <location>
        <begin position="3435"/>
        <end position="3444"/>
    </location>
</feature>